<evidence type="ECO:0000256" key="1">
    <source>
        <dbReference type="SAM" id="MobiDB-lite"/>
    </source>
</evidence>
<name>A0A811YS51_NYCPR</name>
<feature type="compositionally biased region" description="Low complexity" evidence="1">
    <location>
        <begin position="1"/>
        <end position="16"/>
    </location>
</feature>
<feature type="region of interest" description="Disordered" evidence="1">
    <location>
        <begin position="1"/>
        <end position="72"/>
    </location>
</feature>
<comment type="caution">
    <text evidence="2">The sequence shown here is derived from an EMBL/GenBank/DDBJ whole genome shotgun (WGS) entry which is preliminary data.</text>
</comment>
<dbReference type="AlphaFoldDB" id="A0A811YS51"/>
<protein>
    <submittedName>
        <fullName evidence="2">(raccoon dog) hypothetical protein</fullName>
    </submittedName>
</protein>
<sequence length="245" mass="25628">MPSRWPPLGWHPGHPHTFPDSQQSYPHPHGPAFCPLAPPPPAPTGRGPALPSRWPRATRRPAGPPEAVGDGGKAAQTLGLAMCKQCPCAPARPRCPTRGPRAPAADWVLAAPPGPLDALQAQTSARPAAPGDPHPGHPARSCPCGGQAAALHLQPAEAAAPSRPRNGVGSASFIRHSGTCQYRPQSFVGQNQGGERLERWKIGVHSTHGTTEPGSSHRSNGEWQGTSPWTGRTLVHQITQCVGAS</sequence>
<feature type="compositionally biased region" description="Polar residues" evidence="1">
    <location>
        <begin position="207"/>
        <end position="229"/>
    </location>
</feature>
<evidence type="ECO:0000313" key="2">
    <source>
        <dbReference type="EMBL" id="CAD7680350.1"/>
    </source>
</evidence>
<proteinExistence type="predicted"/>
<gene>
    <name evidence="2" type="ORF">NYPRO_LOCUS13149</name>
</gene>
<feature type="region of interest" description="Disordered" evidence="1">
    <location>
        <begin position="206"/>
        <end position="229"/>
    </location>
</feature>
<feature type="region of interest" description="Disordered" evidence="1">
    <location>
        <begin position="122"/>
        <end position="146"/>
    </location>
</feature>
<dbReference type="Proteomes" id="UP000645828">
    <property type="component" value="Unassembled WGS sequence"/>
</dbReference>
<organism evidence="2 3">
    <name type="scientific">Nyctereutes procyonoides</name>
    <name type="common">Raccoon dog</name>
    <name type="synonym">Canis procyonoides</name>
    <dbReference type="NCBI Taxonomy" id="34880"/>
    <lineage>
        <taxon>Eukaryota</taxon>
        <taxon>Metazoa</taxon>
        <taxon>Chordata</taxon>
        <taxon>Craniata</taxon>
        <taxon>Vertebrata</taxon>
        <taxon>Euteleostomi</taxon>
        <taxon>Mammalia</taxon>
        <taxon>Eutheria</taxon>
        <taxon>Laurasiatheria</taxon>
        <taxon>Carnivora</taxon>
        <taxon>Caniformia</taxon>
        <taxon>Canidae</taxon>
        <taxon>Nyctereutes</taxon>
    </lineage>
</organism>
<reference evidence="2" key="1">
    <citation type="submission" date="2020-12" db="EMBL/GenBank/DDBJ databases">
        <authorList>
            <consortium name="Molecular Ecology Group"/>
        </authorList>
    </citation>
    <scope>NUCLEOTIDE SEQUENCE</scope>
    <source>
        <strain evidence="2">TBG_1078</strain>
    </source>
</reference>
<dbReference type="EMBL" id="CAJHUB010000749">
    <property type="protein sequence ID" value="CAD7680350.1"/>
    <property type="molecule type" value="Genomic_DNA"/>
</dbReference>
<evidence type="ECO:0000313" key="3">
    <source>
        <dbReference type="Proteomes" id="UP000645828"/>
    </source>
</evidence>
<accession>A0A811YS51</accession>
<keyword evidence="3" id="KW-1185">Reference proteome</keyword>